<feature type="compositionally biased region" description="Basic and acidic residues" evidence="1">
    <location>
        <begin position="13"/>
        <end position="22"/>
    </location>
</feature>
<dbReference type="Proteomes" id="UP001176941">
    <property type="component" value="Chromosome 2"/>
</dbReference>
<feature type="compositionally biased region" description="Polar residues" evidence="1">
    <location>
        <begin position="1"/>
        <end position="10"/>
    </location>
</feature>
<gene>
    <name evidence="2" type="ORF">MRATA1EN1_LOCUS9485</name>
</gene>
<name>A0ABN8YG21_RANTA</name>
<feature type="compositionally biased region" description="Basic residues" evidence="1">
    <location>
        <begin position="24"/>
        <end position="40"/>
    </location>
</feature>
<feature type="region of interest" description="Disordered" evidence="1">
    <location>
        <begin position="1"/>
        <end position="103"/>
    </location>
</feature>
<proteinExistence type="predicted"/>
<dbReference type="EMBL" id="OX459938">
    <property type="protein sequence ID" value="CAI9160523.1"/>
    <property type="molecule type" value="Genomic_DNA"/>
</dbReference>
<evidence type="ECO:0000313" key="3">
    <source>
        <dbReference type="Proteomes" id="UP001176941"/>
    </source>
</evidence>
<reference evidence="2" key="1">
    <citation type="submission" date="2023-04" db="EMBL/GenBank/DDBJ databases">
        <authorList>
            <consortium name="ELIXIR-Norway"/>
        </authorList>
    </citation>
    <scope>NUCLEOTIDE SEQUENCE [LARGE SCALE GENOMIC DNA]</scope>
</reference>
<evidence type="ECO:0000313" key="2">
    <source>
        <dbReference type="EMBL" id="CAI9160523.1"/>
    </source>
</evidence>
<accession>A0ABN8YG21</accession>
<feature type="compositionally biased region" description="Gly residues" evidence="1">
    <location>
        <begin position="82"/>
        <end position="103"/>
    </location>
</feature>
<evidence type="ECO:0000256" key="1">
    <source>
        <dbReference type="SAM" id="MobiDB-lite"/>
    </source>
</evidence>
<organism evidence="2 3">
    <name type="scientific">Rangifer tarandus platyrhynchus</name>
    <name type="common">Svalbard reindeer</name>
    <dbReference type="NCBI Taxonomy" id="3082113"/>
    <lineage>
        <taxon>Eukaryota</taxon>
        <taxon>Metazoa</taxon>
        <taxon>Chordata</taxon>
        <taxon>Craniata</taxon>
        <taxon>Vertebrata</taxon>
        <taxon>Euteleostomi</taxon>
        <taxon>Mammalia</taxon>
        <taxon>Eutheria</taxon>
        <taxon>Laurasiatheria</taxon>
        <taxon>Artiodactyla</taxon>
        <taxon>Ruminantia</taxon>
        <taxon>Pecora</taxon>
        <taxon>Cervidae</taxon>
        <taxon>Odocoileinae</taxon>
        <taxon>Rangifer</taxon>
    </lineage>
</organism>
<sequence>MQVLSANSPEQEPEGKPGENVRRAPSRSQRRWHPAGKRNLQRLPAGQQAASLASCGAPSDVNERTAQRGPRAVLGRMEVSGGARGSGGGGGAVRIGTRGEMGS</sequence>
<protein>
    <submittedName>
        <fullName evidence="2">Uncharacterized protein</fullName>
    </submittedName>
</protein>
<keyword evidence="3" id="KW-1185">Reference proteome</keyword>